<sequence>MIYTCTMNPAIDLFTEFEQFAPFIVNRSRQEDYQANGKAINISFILKAMGIESTATGFLGGFTGDFIEQELAKKIYCRRFYSCRRHNENKHLYSIRRD</sequence>
<dbReference type="GO" id="GO:0016301">
    <property type="term" value="F:kinase activity"/>
    <property type="evidence" value="ECO:0007669"/>
    <property type="project" value="UniProtKB-KW"/>
</dbReference>
<dbReference type="SUPFAM" id="SSF53613">
    <property type="entry name" value="Ribokinase-like"/>
    <property type="match status" value="1"/>
</dbReference>
<evidence type="ECO:0000313" key="3">
    <source>
        <dbReference type="Proteomes" id="UP001281447"/>
    </source>
</evidence>
<dbReference type="EMBL" id="JAWDIP010000003">
    <property type="protein sequence ID" value="MDY0394582.1"/>
    <property type="molecule type" value="Genomic_DNA"/>
</dbReference>
<proteinExistence type="predicted"/>
<dbReference type="PANTHER" id="PTHR46566">
    <property type="entry name" value="1-PHOSPHOFRUCTOKINASE-RELATED"/>
    <property type="match status" value="1"/>
</dbReference>
<comment type="caution">
    <text evidence="2">The sequence shown here is derived from an EMBL/GenBank/DDBJ whole genome shotgun (WGS) entry which is preliminary data.</text>
</comment>
<dbReference type="Gene3D" id="3.40.1190.20">
    <property type="match status" value="1"/>
</dbReference>
<keyword evidence="3" id="KW-1185">Reference proteome</keyword>
<dbReference type="InterPro" id="IPR011611">
    <property type="entry name" value="PfkB_dom"/>
</dbReference>
<evidence type="ECO:0000313" key="2">
    <source>
        <dbReference type="EMBL" id="MDY0394582.1"/>
    </source>
</evidence>
<keyword evidence="2" id="KW-0418">Kinase</keyword>
<protein>
    <submittedName>
        <fullName evidence="2">PfkB family carbohydrate kinase</fullName>
    </submittedName>
</protein>
<dbReference type="InterPro" id="IPR029056">
    <property type="entry name" value="Ribokinase-like"/>
</dbReference>
<dbReference type="Proteomes" id="UP001281447">
    <property type="component" value="Unassembled WGS sequence"/>
</dbReference>
<feature type="domain" description="Carbohydrate kinase PfkB" evidence="1">
    <location>
        <begin position="8"/>
        <end position="73"/>
    </location>
</feature>
<gene>
    <name evidence="2" type="ORF">RWE15_09170</name>
</gene>
<organism evidence="2 3">
    <name type="scientific">Tigheibacillus halophilus</name>
    <dbReference type="NCBI Taxonomy" id="361280"/>
    <lineage>
        <taxon>Bacteria</taxon>
        <taxon>Bacillati</taxon>
        <taxon>Bacillota</taxon>
        <taxon>Bacilli</taxon>
        <taxon>Bacillales</taxon>
        <taxon>Bacillaceae</taxon>
        <taxon>Tigheibacillus</taxon>
    </lineage>
</organism>
<keyword evidence="2" id="KW-0808">Transferase</keyword>
<name>A0ABU5C7C5_9BACI</name>
<dbReference type="Pfam" id="PF00294">
    <property type="entry name" value="PfkB"/>
    <property type="match status" value="1"/>
</dbReference>
<dbReference type="PANTHER" id="PTHR46566:SF1">
    <property type="entry name" value="1-PHOSPHOFRUCTOKINASE"/>
    <property type="match status" value="1"/>
</dbReference>
<reference evidence="2 3" key="1">
    <citation type="submission" date="2023-10" db="EMBL/GenBank/DDBJ databases">
        <title>Virgibacillus halophilus 5B73C genome.</title>
        <authorList>
            <person name="Miliotis G."/>
            <person name="Sengupta P."/>
            <person name="Hameed A."/>
            <person name="Chuvochina M."/>
            <person name="Mcdonagh F."/>
            <person name="Simpson A.C."/>
            <person name="Singh N.K."/>
            <person name="Rekha P.D."/>
            <person name="Raman K."/>
            <person name="Hugenholtz P."/>
            <person name="Venkateswaran K."/>
        </authorList>
    </citation>
    <scope>NUCLEOTIDE SEQUENCE [LARGE SCALE GENOMIC DNA]</scope>
    <source>
        <strain evidence="2 3">5B73C</strain>
    </source>
</reference>
<accession>A0ABU5C7C5</accession>
<evidence type="ECO:0000259" key="1">
    <source>
        <dbReference type="Pfam" id="PF00294"/>
    </source>
</evidence>